<name>A0A1U9MF25_9HYPH</name>
<comment type="cofactor">
    <cofactor evidence="1">
        <name>Co(2+)</name>
        <dbReference type="ChEBI" id="CHEBI:48828"/>
    </cofactor>
</comment>
<dbReference type="InterPro" id="IPR010182">
    <property type="entry name" value="ArgE/DapE"/>
</dbReference>
<dbReference type="GO" id="GO:0008777">
    <property type="term" value="F:acetylornithine deacetylase activity"/>
    <property type="evidence" value="ECO:0007669"/>
    <property type="project" value="UniProtKB-EC"/>
</dbReference>
<proteinExistence type="inferred from homology"/>
<evidence type="ECO:0000256" key="7">
    <source>
        <dbReference type="ARBA" id="ARBA00023285"/>
    </source>
</evidence>
<dbReference type="InterPro" id="IPR050072">
    <property type="entry name" value="Peptidase_M20A"/>
</dbReference>
<dbReference type="PANTHER" id="PTHR43808">
    <property type="entry name" value="ACETYLORNITHINE DEACETYLASE"/>
    <property type="match status" value="1"/>
</dbReference>
<keyword evidence="6" id="KW-0862">Zinc</keyword>
<dbReference type="EMBL" id="CP015625">
    <property type="protein sequence ID" value="AQT46535.1"/>
    <property type="molecule type" value="Genomic_DNA"/>
</dbReference>
<gene>
    <name evidence="9" type="ORF">BBC0122_004010</name>
</gene>
<evidence type="ECO:0000256" key="6">
    <source>
        <dbReference type="ARBA" id="ARBA00022833"/>
    </source>
</evidence>
<keyword evidence="4" id="KW-0479">Metal-binding</keyword>
<dbReference type="SUPFAM" id="SSF55031">
    <property type="entry name" value="Bacterial exopeptidase dimerisation domain"/>
    <property type="match status" value="1"/>
</dbReference>
<dbReference type="EC" id="3.5.1.16" evidence="9"/>
<dbReference type="GO" id="GO:0046872">
    <property type="term" value="F:metal ion binding"/>
    <property type="evidence" value="ECO:0007669"/>
    <property type="project" value="UniProtKB-KW"/>
</dbReference>
<dbReference type="InterPro" id="IPR002933">
    <property type="entry name" value="Peptidase_M20"/>
</dbReference>
<evidence type="ECO:0000256" key="2">
    <source>
        <dbReference type="ARBA" id="ARBA00001947"/>
    </source>
</evidence>
<dbReference type="Gene3D" id="3.30.70.360">
    <property type="match status" value="1"/>
</dbReference>
<feature type="domain" description="Peptidase M20 dimerisation" evidence="8">
    <location>
        <begin position="208"/>
        <end position="322"/>
    </location>
</feature>
<evidence type="ECO:0000256" key="1">
    <source>
        <dbReference type="ARBA" id="ARBA00001941"/>
    </source>
</evidence>
<dbReference type="Pfam" id="PF07687">
    <property type="entry name" value="M20_dimer"/>
    <property type="match status" value="1"/>
</dbReference>
<dbReference type="InterPro" id="IPR033687">
    <property type="entry name" value="YodQ-like"/>
</dbReference>
<dbReference type="Gene3D" id="3.40.630.10">
    <property type="entry name" value="Zn peptidases"/>
    <property type="match status" value="1"/>
</dbReference>
<dbReference type="NCBIfam" id="NF005306">
    <property type="entry name" value="PRK06837.1"/>
    <property type="match status" value="1"/>
</dbReference>
<dbReference type="RefSeq" id="WP_077990816.1">
    <property type="nucleotide sequence ID" value="NZ_CP015625.1"/>
</dbReference>
<keyword evidence="10" id="KW-1185">Reference proteome</keyword>
<dbReference type="SUPFAM" id="SSF53187">
    <property type="entry name" value="Zn-dependent exopeptidases"/>
    <property type="match status" value="1"/>
</dbReference>
<keyword evidence="7" id="KW-0170">Cobalt</keyword>
<evidence type="ECO:0000256" key="4">
    <source>
        <dbReference type="ARBA" id="ARBA00022723"/>
    </source>
</evidence>
<reference evidence="9 10" key="1">
    <citation type="submission" date="2016-11" db="EMBL/GenBank/DDBJ databases">
        <title>Comparative genomics of Bartonella apis.</title>
        <authorList>
            <person name="Engel P."/>
        </authorList>
    </citation>
    <scope>NUCLEOTIDE SEQUENCE [LARGE SCALE GENOMIC DNA]</scope>
    <source>
        <strain evidence="9 10">BBC0122</strain>
    </source>
</reference>
<evidence type="ECO:0000256" key="3">
    <source>
        <dbReference type="ARBA" id="ARBA00006247"/>
    </source>
</evidence>
<dbReference type="AlphaFoldDB" id="A0A1U9MF25"/>
<evidence type="ECO:0000313" key="9">
    <source>
        <dbReference type="EMBL" id="AQT46535.1"/>
    </source>
</evidence>
<dbReference type="PANTHER" id="PTHR43808:SF25">
    <property type="entry name" value="PEPTIDASE M20 DIMERISATION DOMAIN-CONTAINING PROTEIN"/>
    <property type="match status" value="1"/>
</dbReference>
<organism evidence="9 10">
    <name type="scientific">Bartonella choladocola</name>
    <dbReference type="NCBI Taxonomy" id="2750995"/>
    <lineage>
        <taxon>Bacteria</taxon>
        <taxon>Pseudomonadati</taxon>
        <taxon>Pseudomonadota</taxon>
        <taxon>Alphaproteobacteria</taxon>
        <taxon>Hyphomicrobiales</taxon>
        <taxon>Bartonellaceae</taxon>
        <taxon>Bartonella</taxon>
    </lineage>
</organism>
<accession>A0A1U9MF25</accession>
<evidence type="ECO:0000259" key="8">
    <source>
        <dbReference type="Pfam" id="PF07687"/>
    </source>
</evidence>
<comment type="similarity">
    <text evidence="3">Belongs to the peptidase M20A family.</text>
</comment>
<dbReference type="InterPro" id="IPR011650">
    <property type="entry name" value="Peptidase_M20_dimer"/>
</dbReference>
<evidence type="ECO:0000313" key="10">
    <source>
        <dbReference type="Proteomes" id="UP000189632"/>
    </source>
</evidence>
<dbReference type="InterPro" id="IPR036264">
    <property type="entry name" value="Bact_exopeptidase_dim_dom"/>
</dbReference>
<evidence type="ECO:0000256" key="5">
    <source>
        <dbReference type="ARBA" id="ARBA00022801"/>
    </source>
</evidence>
<dbReference type="KEGG" id="bapi:BBC0122_004010"/>
<comment type="cofactor">
    <cofactor evidence="2">
        <name>Zn(2+)</name>
        <dbReference type="ChEBI" id="CHEBI:29105"/>
    </cofactor>
</comment>
<dbReference type="Pfam" id="PF01546">
    <property type="entry name" value="Peptidase_M20"/>
    <property type="match status" value="1"/>
</dbReference>
<sequence length="433" mass="48263">MLNKASSITAEDIKRSVDELFDEQVKFLQELVRFPSIRGNEKEVQNFMAKAMGELNLSVDRWTINIDDIRSHKGFSPVTVSYENTTNVVGTYEPKNPPKGKSLILNGHVDVVPTGDEKRWRFGPFNPIIEDGWMYGRGAGDMKAGVSANVFALKALQKLGVMPAARLHLESVVEEESTGNGALACLVRGYTADAGIIPEPLEPKLMRAQTGPIWIRVEVDGAPGHASGDFGSGADAIHNAIELIQSLDVLEERWNARKKDYPPFDRHPHPINFNVGRIEGGEWASSMSAGCWFEVRIAVYPGQDIEKACHEFEEYINEQASKNPFFREHPPRIIYTGFMAEGYLLENADEQEKILANSHLDVWKNTLEENLFAATTDARFTGLYGNCPTLVYGPFCKNPHGFDECVDLDSVRKVTQVIALFIAEWCGLEDVAK</sequence>
<dbReference type="CDD" id="cd03895">
    <property type="entry name" value="M20_ArgE_DapE-like"/>
    <property type="match status" value="1"/>
</dbReference>
<dbReference type="OrthoDB" id="9809784at2"/>
<keyword evidence="5 9" id="KW-0378">Hydrolase</keyword>
<dbReference type="NCBIfam" id="TIGR01910">
    <property type="entry name" value="DapE-ArgE"/>
    <property type="match status" value="1"/>
</dbReference>
<dbReference type="Proteomes" id="UP000189632">
    <property type="component" value="Chromosome"/>
</dbReference>
<protein>
    <submittedName>
        <fullName evidence="9">Acetylornithine deacetylase</fullName>
        <ecNumber evidence="9">3.5.1.16</ecNumber>
    </submittedName>
</protein>